<sequence length="326" mass="36753">MSNILVISGHPDLANSNTNTVIIDHLTTQLAAPSYRLEVRRLDSLYPNFQIDVAAEQAALVNADIVVLQFPFYWYSAPALLKKWLDDVFSYNFAYGAEGDKLKGKDLILSFTVGGPEESYQPLGYNHFSIEQLISPLQQTAYLAGMNFVAPIYTHRMVYIPGVYNTLEDVQARATAHGQRLVNQIQQLSNSIDSKVSKFVTDWFADFDLLTVAPERLTAHLSEDVKMIMPDGEFIGHQGFRDWYAIARKTFKPNCQHIVEQLSVSEQNKIGYYTAELRIRLKAETFPKSALQGESVNMLVNETWQLSVTDNGDINISEYLVDVVNA</sequence>
<dbReference type="Gene3D" id="3.40.50.360">
    <property type="match status" value="1"/>
</dbReference>
<dbReference type="PANTHER" id="PTHR47307">
    <property type="entry name" value="GLUTATHIONE-REGULATED POTASSIUM-EFFLUX SYSTEM ANCILLARY PROTEIN KEFG"/>
    <property type="match status" value="1"/>
</dbReference>
<evidence type="ECO:0000256" key="1">
    <source>
        <dbReference type="ARBA" id="ARBA00023002"/>
    </source>
</evidence>
<dbReference type="Proteomes" id="UP000256899">
    <property type="component" value="Unassembled WGS sequence"/>
</dbReference>
<dbReference type="RefSeq" id="WP_116014281.1">
    <property type="nucleotide sequence ID" value="NZ_QUOT01000001.1"/>
</dbReference>
<dbReference type="GO" id="GO:0010181">
    <property type="term" value="F:FMN binding"/>
    <property type="evidence" value="ECO:0007669"/>
    <property type="project" value="TreeGrafter"/>
</dbReference>
<dbReference type="EMBL" id="QUOT01000001">
    <property type="protein sequence ID" value="REL30126.1"/>
    <property type="molecule type" value="Genomic_DNA"/>
</dbReference>
<dbReference type="SUPFAM" id="SSF54427">
    <property type="entry name" value="NTF2-like"/>
    <property type="match status" value="1"/>
</dbReference>
<dbReference type="Pfam" id="PF02525">
    <property type="entry name" value="Flavodoxin_2"/>
    <property type="match status" value="1"/>
</dbReference>
<organism evidence="3 4">
    <name type="scientific">Thalassotalea euphylliae</name>
    <dbReference type="NCBI Taxonomy" id="1655234"/>
    <lineage>
        <taxon>Bacteria</taxon>
        <taxon>Pseudomonadati</taxon>
        <taxon>Pseudomonadota</taxon>
        <taxon>Gammaproteobacteria</taxon>
        <taxon>Alteromonadales</taxon>
        <taxon>Colwelliaceae</taxon>
        <taxon>Thalassotalea</taxon>
    </lineage>
</organism>
<feature type="domain" description="Flavodoxin-like fold" evidence="2">
    <location>
        <begin position="3"/>
        <end position="158"/>
    </location>
</feature>
<dbReference type="SUPFAM" id="SSF52218">
    <property type="entry name" value="Flavoproteins"/>
    <property type="match status" value="1"/>
</dbReference>
<gene>
    <name evidence="3" type="ORF">DXX94_05100</name>
</gene>
<dbReference type="GO" id="GO:0003955">
    <property type="term" value="F:NAD(P)H dehydrogenase (quinone) activity"/>
    <property type="evidence" value="ECO:0007669"/>
    <property type="project" value="TreeGrafter"/>
</dbReference>
<keyword evidence="4" id="KW-1185">Reference proteome</keyword>
<accession>A0A3E0TZN2</accession>
<proteinExistence type="predicted"/>
<dbReference type="PANTHER" id="PTHR47307:SF1">
    <property type="entry name" value="GLUTATHIONE-REGULATED POTASSIUM-EFFLUX SYSTEM ANCILLARY PROTEIN KEFG"/>
    <property type="match status" value="1"/>
</dbReference>
<evidence type="ECO:0000313" key="4">
    <source>
        <dbReference type="Proteomes" id="UP000256899"/>
    </source>
</evidence>
<evidence type="ECO:0000313" key="3">
    <source>
        <dbReference type="EMBL" id="REL30126.1"/>
    </source>
</evidence>
<evidence type="ECO:0000259" key="2">
    <source>
        <dbReference type="Pfam" id="PF02525"/>
    </source>
</evidence>
<dbReference type="InterPro" id="IPR032710">
    <property type="entry name" value="NTF2-like_dom_sf"/>
</dbReference>
<dbReference type="InterPro" id="IPR003680">
    <property type="entry name" value="Flavodoxin_fold"/>
</dbReference>
<comment type="caution">
    <text evidence="3">The sequence shown here is derived from an EMBL/GenBank/DDBJ whole genome shotgun (WGS) entry which is preliminary data.</text>
</comment>
<dbReference type="AlphaFoldDB" id="A0A3E0TZN2"/>
<protein>
    <submittedName>
        <fullName evidence="3">Flavodoxin family protein</fullName>
    </submittedName>
</protein>
<dbReference type="GO" id="GO:0009055">
    <property type="term" value="F:electron transfer activity"/>
    <property type="evidence" value="ECO:0007669"/>
    <property type="project" value="TreeGrafter"/>
</dbReference>
<reference evidence="4" key="1">
    <citation type="submission" date="2018-08" db="EMBL/GenBank/DDBJ databases">
        <title>Thalassotalea euphylliae genome.</title>
        <authorList>
            <person name="Summers S."/>
            <person name="Rice S.A."/>
            <person name="Freckelton M.L."/>
            <person name="Nedved B.T."/>
            <person name="Hadfield M.G."/>
        </authorList>
    </citation>
    <scope>NUCLEOTIDE SEQUENCE [LARGE SCALE GENOMIC DNA]</scope>
    <source>
        <strain evidence="4">H3</strain>
    </source>
</reference>
<dbReference type="InterPro" id="IPR029039">
    <property type="entry name" value="Flavoprotein-like_sf"/>
</dbReference>
<dbReference type="InterPro" id="IPR046980">
    <property type="entry name" value="KefG/KefF"/>
</dbReference>
<keyword evidence="1" id="KW-0560">Oxidoreductase</keyword>
<name>A0A3E0TZN2_9GAMM</name>